<sequence>MIAGRLAGRTDNEIKNYWNTHLRKKLLSRGIDPATHMPLDQPNSSASATTAQVESCPNLNLELTISPPHDHPHHPFICSTSTATA</sequence>
<dbReference type="Gramene" id="rna20050">
    <property type="protein sequence ID" value="RHN71373.1"/>
    <property type="gene ID" value="gene20050"/>
</dbReference>
<evidence type="ECO:0000313" key="7">
    <source>
        <dbReference type="EMBL" id="RHN71373.1"/>
    </source>
</evidence>
<protein>
    <submittedName>
        <fullName evidence="7">Putative transcription factor MYB-HB-like family</fullName>
    </submittedName>
</protein>
<evidence type="ECO:0000256" key="1">
    <source>
        <dbReference type="ARBA" id="ARBA00004123"/>
    </source>
</evidence>
<comment type="subcellular location">
    <subcellularLocation>
        <location evidence="1">Nucleus</location>
    </subcellularLocation>
</comment>
<dbReference type="PANTHER" id="PTHR47994">
    <property type="entry name" value="F14D16.11-RELATED"/>
    <property type="match status" value="1"/>
</dbReference>
<keyword evidence="3" id="KW-0238">DNA-binding</keyword>
<dbReference type="InterPro" id="IPR015495">
    <property type="entry name" value="Myb_TF_plants"/>
</dbReference>
<feature type="region of interest" description="Disordered" evidence="5">
    <location>
        <begin position="33"/>
        <end position="53"/>
    </location>
</feature>
<dbReference type="GO" id="GO:0003677">
    <property type="term" value="F:DNA binding"/>
    <property type="evidence" value="ECO:0007669"/>
    <property type="project" value="UniProtKB-KW"/>
</dbReference>
<dbReference type="PROSITE" id="PS51294">
    <property type="entry name" value="HTH_MYB"/>
    <property type="match status" value="1"/>
</dbReference>
<dbReference type="AlphaFoldDB" id="A0A396J3Z6"/>
<organism evidence="7">
    <name type="scientific">Medicago truncatula</name>
    <name type="common">Barrel medic</name>
    <name type="synonym">Medicago tribuloides</name>
    <dbReference type="NCBI Taxonomy" id="3880"/>
    <lineage>
        <taxon>Eukaryota</taxon>
        <taxon>Viridiplantae</taxon>
        <taxon>Streptophyta</taxon>
        <taxon>Embryophyta</taxon>
        <taxon>Tracheophyta</taxon>
        <taxon>Spermatophyta</taxon>
        <taxon>Magnoliopsida</taxon>
        <taxon>eudicotyledons</taxon>
        <taxon>Gunneridae</taxon>
        <taxon>Pentapetalae</taxon>
        <taxon>rosids</taxon>
        <taxon>fabids</taxon>
        <taxon>Fabales</taxon>
        <taxon>Fabaceae</taxon>
        <taxon>Papilionoideae</taxon>
        <taxon>50 kb inversion clade</taxon>
        <taxon>NPAAA clade</taxon>
        <taxon>Hologalegina</taxon>
        <taxon>IRL clade</taxon>
        <taxon>Trifolieae</taxon>
        <taxon>Medicago</taxon>
    </lineage>
</organism>
<keyword evidence="2" id="KW-0677">Repeat</keyword>
<reference evidence="7" key="1">
    <citation type="journal article" date="2018" name="Nat. Plants">
        <title>Whole-genome landscape of Medicago truncatula symbiotic genes.</title>
        <authorList>
            <person name="Pecrix Y."/>
            <person name="Gamas P."/>
            <person name="Carrere S."/>
        </authorList>
    </citation>
    <scope>NUCLEOTIDE SEQUENCE</scope>
    <source>
        <tissue evidence="7">Leaves</tissue>
    </source>
</reference>
<dbReference type="SUPFAM" id="SSF46689">
    <property type="entry name" value="Homeodomain-like"/>
    <property type="match status" value="1"/>
</dbReference>
<evidence type="ECO:0000256" key="5">
    <source>
        <dbReference type="SAM" id="MobiDB-lite"/>
    </source>
</evidence>
<dbReference type="GO" id="GO:0005634">
    <property type="term" value="C:nucleus"/>
    <property type="evidence" value="ECO:0007669"/>
    <property type="project" value="UniProtKB-SubCell"/>
</dbReference>
<dbReference type="Gene3D" id="1.10.10.60">
    <property type="entry name" value="Homeodomain-like"/>
    <property type="match status" value="1"/>
</dbReference>
<comment type="caution">
    <text evidence="7">The sequence shown here is derived from an EMBL/GenBank/DDBJ whole genome shotgun (WGS) entry which is preliminary data.</text>
</comment>
<name>A0A396J3Z6_MEDTR</name>
<evidence type="ECO:0000256" key="4">
    <source>
        <dbReference type="ARBA" id="ARBA00023242"/>
    </source>
</evidence>
<dbReference type="InterPro" id="IPR009057">
    <property type="entry name" value="Homeodomain-like_sf"/>
</dbReference>
<evidence type="ECO:0000256" key="2">
    <source>
        <dbReference type="ARBA" id="ARBA00022737"/>
    </source>
</evidence>
<accession>A0A396J3Z6</accession>
<keyword evidence="4" id="KW-0539">Nucleus</keyword>
<feature type="compositionally biased region" description="Polar residues" evidence="5">
    <location>
        <begin position="41"/>
        <end position="53"/>
    </location>
</feature>
<proteinExistence type="predicted"/>
<dbReference type="PANTHER" id="PTHR47994:SF5">
    <property type="entry name" value="F14D16.11-RELATED"/>
    <property type="match status" value="1"/>
</dbReference>
<dbReference type="CDD" id="cd00167">
    <property type="entry name" value="SANT"/>
    <property type="match status" value="1"/>
</dbReference>
<dbReference type="InterPro" id="IPR017930">
    <property type="entry name" value="Myb_dom"/>
</dbReference>
<feature type="domain" description="HTH myb-type" evidence="6">
    <location>
        <begin position="1"/>
        <end position="26"/>
    </location>
</feature>
<dbReference type="EMBL" id="PSQE01000003">
    <property type="protein sequence ID" value="RHN71373.1"/>
    <property type="molecule type" value="Genomic_DNA"/>
</dbReference>
<dbReference type="Proteomes" id="UP000265566">
    <property type="component" value="Chromosome 3"/>
</dbReference>
<dbReference type="InterPro" id="IPR001005">
    <property type="entry name" value="SANT/Myb"/>
</dbReference>
<evidence type="ECO:0000259" key="6">
    <source>
        <dbReference type="PROSITE" id="PS51294"/>
    </source>
</evidence>
<evidence type="ECO:0000256" key="3">
    <source>
        <dbReference type="ARBA" id="ARBA00023125"/>
    </source>
</evidence>
<gene>
    <name evidence="7" type="ORF">MtrunA17_Chr3g0145551</name>
</gene>